<sequence>MISYHLISKVGERDNNEDSVGMFQAGAEYCFALADGLGGHGKGEVASRIAVEQAVAAFAEAGKASEEVILTAFGNAQDAILAEQRADRTASDMKTTFVYLLVGEEEIRWAHIGDSRLYRFERGKLAERTLDHSVPQMLVAAGEIKEKQIRHHPDRNRLLRVMGVNWEEPRYQLGGPVPASPGQAFLLCSDGFWEWIEEKKMLSALKKADSPEDWISRMEEMILKQGRGKNMDNYSAIAVWVD</sequence>
<evidence type="ECO:0000313" key="2">
    <source>
        <dbReference type="EMBL" id="HIX52821.1"/>
    </source>
</evidence>
<dbReference type="AlphaFoldDB" id="A0A9D1W4Z8"/>
<dbReference type="InterPro" id="IPR036457">
    <property type="entry name" value="PPM-type-like_dom_sf"/>
</dbReference>
<accession>A0A9D1W4Z8</accession>
<dbReference type="Proteomes" id="UP000886780">
    <property type="component" value="Unassembled WGS sequence"/>
</dbReference>
<dbReference type="SMART" id="SM00332">
    <property type="entry name" value="PP2Cc"/>
    <property type="match status" value="1"/>
</dbReference>
<proteinExistence type="predicted"/>
<gene>
    <name evidence="2" type="ORF">IAA28_08445</name>
</gene>
<dbReference type="EMBL" id="DXEU01000149">
    <property type="protein sequence ID" value="HIX52821.1"/>
    <property type="molecule type" value="Genomic_DNA"/>
</dbReference>
<organism evidence="2 3">
    <name type="scientific">Candidatus Lachnoclostridium stercoripullorum</name>
    <dbReference type="NCBI Taxonomy" id="2838635"/>
    <lineage>
        <taxon>Bacteria</taxon>
        <taxon>Bacillati</taxon>
        <taxon>Bacillota</taxon>
        <taxon>Clostridia</taxon>
        <taxon>Lachnospirales</taxon>
        <taxon>Lachnospiraceae</taxon>
    </lineage>
</organism>
<dbReference type="SMART" id="SM00331">
    <property type="entry name" value="PP2C_SIG"/>
    <property type="match status" value="1"/>
</dbReference>
<dbReference type="PROSITE" id="PS51746">
    <property type="entry name" value="PPM_2"/>
    <property type="match status" value="1"/>
</dbReference>
<evidence type="ECO:0000313" key="3">
    <source>
        <dbReference type="Proteomes" id="UP000886780"/>
    </source>
</evidence>
<protein>
    <submittedName>
        <fullName evidence="2">Protein phosphatase 2C domain-containing protein</fullName>
    </submittedName>
</protein>
<dbReference type="Gene3D" id="3.60.40.10">
    <property type="entry name" value="PPM-type phosphatase domain"/>
    <property type="match status" value="1"/>
</dbReference>
<feature type="domain" description="PPM-type phosphatase" evidence="1">
    <location>
        <begin position="3"/>
        <end position="241"/>
    </location>
</feature>
<name>A0A9D1W4Z8_9FIRM</name>
<reference evidence="2" key="1">
    <citation type="journal article" date="2021" name="PeerJ">
        <title>Extensive microbial diversity within the chicken gut microbiome revealed by metagenomics and culture.</title>
        <authorList>
            <person name="Gilroy R."/>
            <person name="Ravi A."/>
            <person name="Getino M."/>
            <person name="Pursley I."/>
            <person name="Horton D.L."/>
            <person name="Alikhan N.F."/>
            <person name="Baker D."/>
            <person name="Gharbi K."/>
            <person name="Hall N."/>
            <person name="Watson M."/>
            <person name="Adriaenssens E.M."/>
            <person name="Foster-Nyarko E."/>
            <person name="Jarju S."/>
            <person name="Secka A."/>
            <person name="Antonio M."/>
            <person name="Oren A."/>
            <person name="Chaudhuri R.R."/>
            <person name="La Ragione R."/>
            <person name="Hildebrand F."/>
            <person name="Pallen M.J."/>
        </authorList>
    </citation>
    <scope>NUCLEOTIDE SEQUENCE</scope>
    <source>
        <strain evidence="2">ChiGjej4B4-12881</strain>
    </source>
</reference>
<comment type="caution">
    <text evidence="2">The sequence shown here is derived from an EMBL/GenBank/DDBJ whole genome shotgun (WGS) entry which is preliminary data.</text>
</comment>
<evidence type="ECO:0000259" key="1">
    <source>
        <dbReference type="PROSITE" id="PS51746"/>
    </source>
</evidence>
<dbReference type="CDD" id="cd00143">
    <property type="entry name" value="PP2Cc"/>
    <property type="match status" value="1"/>
</dbReference>
<dbReference type="Pfam" id="PF13672">
    <property type="entry name" value="PP2C_2"/>
    <property type="match status" value="1"/>
</dbReference>
<dbReference type="InterPro" id="IPR001932">
    <property type="entry name" value="PPM-type_phosphatase-like_dom"/>
</dbReference>
<reference evidence="2" key="2">
    <citation type="submission" date="2021-04" db="EMBL/GenBank/DDBJ databases">
        <authorList>
            <person name="Gilroy R."/>
        </authorList>
    </citation>
    <scope>NUCLEOTIDE SEQUENCE</scope>
    <source>
        <strain evidence="2">ChiGjej4B4-12881</strain>
    </source>
</reference>
<dbReference type="SUPFAM" id="SSF81606">
    <property type="entry name" value="PP2C-like"/>
    <property type="match status" value="1"/>
</dbReference>